<dbReference type="WBParaSite" id="nRc.2.0.1.t18991-RA">
    <property type="protein sequence ID" value="nRc.2.0.1.t18991-RA"/>
    <property type="gene ID" value="nRc.2.0.1.g18991"/>
</dbReference>
<evidence type="ECO:0000313" key="1">
    <source>
        <dbReference type="Proteomes" id="UP000887565"/>
    </source>
</evidence>
<keyword evidence="1" id="KW-1185">Reference proteome</keyword>
<reference evidence="2" key="1">
    <citation type="submission" date="2022-11" db="UniProtKB">
        <authorList>
            <consortium name="WormBaseParasite"/>
        </authorList>
    </citation>
    <scope>IDENTIFICATION</scope>
</reference>
<proteinExistence type="predicted"/>
<protein>
    <submittedName>
        <fullName evidence="2">Uncharacterized protein</fullName>
    </submittedName>
</protein>
<accession>A0A915IXR6</accession>
<dbReference type="AlphaFoldDB" id="A0A915IXR6"/>
<name>A0A915IXR6_ROMCU</name>
<dbReference type="Proteomes" id="UP000887565">
    <property type="component" value="Unplaced"/>
</dbReference>
<evidence type="ECO:0000313" key="2">
    <source>
        <dbReference type="WBParaSite" id="nRc.2.0.1.t18991-RA"/>
    </source>
</evidence>
<organism evidence="1 2">
    <name type="scientific">Romanomermis culicivorax</name>
    <name type="common">Nematode worm</name>
    <dbReference type="NCBI Taxonomy" id="13658"/>
    <lineage>
        <taxon>Eukaryota</taxon>
        <taxon>Metazoa</taxon>
        <taxon>Ecdysozoa</taxon>
        <taxon>Nematoda</taxon>
        <taxon>Enoplea</taxon>
        <taxon>Dorylaimia</taxon>
        <taxon>Mermithida</taxon>
        <taxon>Mermithoidea</taxon>
        <taxon>Mermithidae</taxon>
        <taxon>Romanomermis</taxon>
    </lineage>
</organism>
<sequence>MQEESDNAKVLHNLHVEAVKEQIKASKAKVAYYEERLRQTQGTFRISAPQFPAAAPRISPSLPVPFFSNQPGNVESVITGFYGNESNRVPPVNSLTYMNI</sequence>